<dbReference type="RefSeq" id="XP_056047342.1">
    <property type="nucleotide sequence ID" value="XM_056191738.1"/>
</dbReference>
<keyword evidence="5" id="KW-0378">Hydrolase</keyword>
<dbReference type="SUPFAM" id="SSF50630">
    <property type="entry name" value="Acid proteases"/>
    <property type="match status" value="1"/>
</dbReference>
<dbReference type="Gene3D" id="2.40.70.10">
    <property type="entry name" value="Acid Proteases"/>
    <property type="match status" value="2"/>
</dbReference>
<dbReference type="AlphaFoldDB" id="A0AAD7R166"/>
<dbReference type="Proteomes" id="UP001217417">
    <property type="component" value="Unassembled WGS sequence"/>
</dbReference>
<keyword evidence="8" id="KW-1185">Reference proteome</keyword>
<evidence type="ECO:0000313" key="7">
    <source>
        <dbReference type="EMBL" id="KAJ8103892.1"/>
    </source>
</evidence>
<dbReference type="GO" id="GO:0004190">
    <property type="term" value="F:aspartic-type endopeptidase activity"/>
    <property type="evidence" value="ECO:0007669"/>
    <property type="project" value="UniProtKB-KW"/>
</dbReference>
<dbReference type="Pfam" id="PF00026">
    <property type="entry name" value="Asp"/>
    <property type="match status" value="2"/>
</dbReference>
<reference evidence="7" key="1">
    <citation type="submission" date="2023-03" db="EMBL/GenBank/DDBJ databases">
        <title>Near-Complete genome sequence of Lipomyces tetrasporous NRRL Y-64009, an oleaginous yeast capable of growing on lignocellulosic hydrolysates.</title>
        <authorList>
            <consortium name="Lawrence Berkeley National Laboratory"/>
            <person name="Jagtap S.S."/>
            <person name="Liu J.-J."/>
            <person name="Walukiewicz H.E."/>
            <person name="Pangilinan J."/>
            <person name="Lipzen A."/>
            <person name="Ahrendt S."/>
            <person name="Koriabine M."/>
            <person name="Cobaugh K."/>
            <person name="Salamov A."/>
            <person name="Yoshinaga Y."/>
            <person name="Ng V."/>
            <person name="Daum C."/>
            <person name="Grigoriev I.V."/>
            <person name="Slininger P.J."/>
            <person name="Dien B.S."/>
            <person name="Jin Y.-S."/>
            <person name="Rao C.V."/>
        </authorList>
    </citation>
    <scope>NUCLEOTIDE SEQUENCE</scope>
    <source>
        <strain evidence="7">NRRL Y-64009</strain>
    </source>
</reference>
<evidence type="ECO:0000256" key="2">
    <source>
        <dbReference type="ARBA" id="ARBA00022729"/>
    </source>
</evidence>
<dbReference type="InterPro" id="IPR021109">
    <property type="entry name" value="Peptidase_aspartic_dom_sf"/>
</dbReference>
<evidence type="ECO:0000256" key="5">
    <source>
        <dbReference type="RuleBase" id="RU000454"/>
    </source>
</evidence>
<comment type="similarity">
    <text evidence="1 5">Belongs to the peptidase A1 family.</text>
</comment>
<keyword evidence="4" id="KW-1015">Disulfide bond</keyword>
<evidence type="ECO:0000313" key="8">
    <source>
        <dbReference type="Proteomes" id="UP001217417"/>
    </source>
</evidence>
<evidence type="ECO:0000256" key="4">
    <source>
        <dbReference type="PIRSR" id="PIRSR601461-2"/>
    </source>
</evidence>
<sequence length="469" mass="51637">MDPVQFHVVTAIIFVLASVIRSVYAMGLSFPLTQRLATHLDHPHMVVRQHLPPLGTQHLTDQHQFVKTYSEHKPQLDNISVNVSHHSAVYTVSVGVGTPPQMQSLLVDTGSSDVVVFSSTSEQCRESSWGCGGGYNPIASSTYEKLDMPFVVGFGNQSDTARGAFVRDDVLLGEFLIRKQQVAMVEDSLLDFDIEGVLGLGYKSMQQTEEKYGTIASQIYSNDLPRRPLYSLYLDSRHRREPLRQTSEKSLKSAFGNILERRSTQSDPQALPKASLDLGFIDTLKHVGDQMSFIPCTSEHGFSVRLTDITFPSSTGLTASKSVSVLDKQAHGELDVLLDSGTIGILIIDNIADAIARRISPLTIYDDSLPGYRMPCSAIPTSGDSYFEFTFSADFASRTKTVKVAFSELYRELSTASNTPGDKICLLDIVRESTYGIGNILGTAFLSSVYAVFDVEEHRVGIAQATYYM</sequence>
<dbReference type="PROSITE" id="PS00141">
    <property type="entry name" value="ASP_PROTEASE"/>
    <property type="match status" value="1"/>
</dbReference>
<dbReference type="InterPro" id="IPR001969">
    <property type="entry name" value="Aspartic_peptidase_AS"/>
</dbReference>
<evidence type="ECO:0000256" key="3">
    <source>
        <dbReference type="ARBA" id="ARBA00022750"/>
    </source>
</evidence>
<dbReference type="PRINTS" id="PR00792">
    <property type="entry name" value="PEPSIN"/>
</dbReference>
<comment type="caution">
    <text evidence="7">The sequence shown here is derived from an EMBL/GenBank/DDBJ whole genome shotgun (WGS) entry which is preliminary data.</text>
</comment>
<accession>A0AAD7R166</accession>
<dbReference type="EMBL" id="JARPMG010000001">
    <property type="protein sequence ID" value="KAJ8103892.1"/>
    <property type="molecule type" value="Genomic_DNA"/>
</dbReference>
<evidence type="ECO:0000259" key="6">
    <source>
        <dbReference type="PROSITE" id="PS51767"/>
    </source>
</evidence>
<name>A0AAD7R166_9ASCO</name>
<dbReference type="PROSITE" id="PS51767">
    <property type="entry name" value="PEPTIDASE_A1"/>
    <property type="match status" value="1"/>
</dbReference>
<feature type="disulfide bond" evidence="4">
    <location>
        <begin position="376"/>
        <end position="425"/>
    </location>
</feature>
<dbReference type="PANTHER" id="PTHR47966:SF65">
    <property type="entry name" value="ASPARTIC-TYPE ENDOPEPTIDASE"/>
    <property type="match status" value="1"/>
</dbReference>
<gene>
    <name evidence="7" type="ORF">POJ06DRAFT_9049</name>
</gene>
<dbReference type="InterPro" id="IPR033121">
    <property type="entry name" value="PEPTIDASE_A1"/>
</dbReference>
<evidence type="ECO:0000256" key="1">
    <source>
        <dbReference type="ARBA" id="ARBA00007447"/>
    </source>
</evidence>
<keyword evidence="5" id="KW-0645">Protease</keyword>
<dbReference type="InterPro" id="IPR001461">
    <property type="entry name" value="Aspartic_peptidase_A1"/>
</dbReference>
<protein>
    <submittedName>
        <fullName evidence="7">Aspartic peptidase domain-containing protein</fullName>
    </submittedName>
</protein>
<proteinExistence type="inferred from homology"/>
<organism evidence="7 8">
    <name type="scientific">Lipomyces tetrasporus</name>
    <dbReference type="NCBI Taxonomy" id="54092"/>
    <lineage>
        <taxon>Eukaryota</taxon>
        <taxon>Fungi</taxon>
        <taxon>Dikarya</taxon>
        <taxon>Ascomycota</taxon>
        <taxon>Saccharomycotina</taxon>
        <taxon>Lipomycetes</taxon>
        <taxon>Lipomycetales</taxon>
        <taxon>Lipomycetaceae</taxon>
        <taxon>Lipomyces</taxon>
    </lineage>
</organism>
<feature type="domain" description="Peptidase A1" evidence="6">
    <location>
        <begin position="90"/>
        <end position="463"/>
    </location>
</feature>
<keyword evidence="3 5" id="KW-0064">Aspartyl protease</keyword>
<dbReference type="GO" id="GO:0006508">
    <property type="term" value="P:proteolysis"/>
    <property type="evidence" value="ECO:0007669"/>
    <property type="project" value="UniProtKB-KW"/>
</dbReference>
<dbReference type="PANTHER" id="PTHR47966">
    <property type="entry name" value="BETA-SITE APP-CLEAVING ENZYME, ISOFORM A-RELATED"/>
    <property type="match status" value="1"/>
</dbReference>
<dbReference type="GeneID" id="80886904"/>
<keyword evidence="2" id="KW-0732">Signal</keyword>